<feature type="compositionally biased region" description="Low complexity" evidence="1">
    <location>
        <begin position="284"/>
        <end position="293"/>
    </location>
</feature>
<keyword evidence="3" id="KW-1185">Reference proteome</keyword>
<protein>
    <submittedName>
        <fullName evidence="2">Uncharacterized protein</fullName>
    </submittedName>
</protein>
<accession>A0A1G6QP14</accession>
<sequence>MPNGESDGTKVNKDSATAAWLQSMKLTKVRGGHALLARATSPGVAGLHRTALVLPLPGSPMSTAVAALLRAGQVPTPAAVEQMARDLERRDRRSRSMAEWVRNLDDLGQCLGTLVDQCWSQSGNGPTWMEVMVSPAIIDFARTQELELPASCRARTRLMRRLMKAGWLASNETPRSLCTGPTFHAFRHGMRERVLTDAVGLRVGQSIGAFRFEHHRGPTWYELAEQAHDVSGRRIFTNAVDAEAQSLWLLTRRWIRFEDGELKRGTKAKEAARRNADARRRKLAAAQRSSAVQ</sequence>
<organism evidence="2 3">
    <name type="scientific">Rhodococcus tukisamuensis</name>
    <dbReference type="NCBI Taxonomy" id="168276"/>
    <lineage>
        <taxon>Bacteria</taxon>
        <taxon>Bacillati</taxon>
        <taxon>Actinomycetota</taxon>
        <taxon>Actinomycetes</taxon>
        <taxon>Mycobacteriales</taxon>
        <taxon>Nocardiaceae</taxon>
        <taxon>Rhodococcus</taxon>
    </lineage>
</organism>
<evidence type="ECO:0000313" key="3">
    <source>
        <dbReference type="Proteomes" id="UP000199417"/>
    </source>
</evidence>
<feature type="compositionally biased region" description="Basic and acidic residues" evidence="1">
    <location>
        <begin position="266"/>
        <end position="278"/>
    </location>
</feature>
<name>A0A1G6QP14_9NOCA</name>
<dbReference type="Proteomes" id="UP000199417">
    <property type="component" value="Unassembled WGS sequence"/>
</dbReference>
<dbReference type="EMBL" id="FNAB01000002">
    <property type="protein sequence ID" value="SDC93435.1"/>
    <property type="molecule type" value="Genomic_DNA"/>
</dbReference>
<evidence type="ECO:0000313" key="2">
    <source>
        <dbReference type="EMBL" id="SDC93435.1"/>
    </source>
</evidence>
<evidence type="ECO:0000256" key="1">
    <source>
        <dbReference type="SAM" id="MobiDB-lite"/>
    </source>
</evidence>
<reference evidence="2 3" key="1">
    <citation type="submission" date="2016-10" db="EMBL/GenBank/DDBJ databases">
        <authorList>
            <person name="de Groot N.N."/>
        </authorList>
    </citation>
    <scope>NUCLEOTIDE SEQUENCE [LARGE SCALE GENOMIC DNA]</scope>
    <source>
        <strain evidence="2 3">JCM 11308</strain>
    </source>
</reference>
<proteinExistence type="predicted"/>
<gene>
    <name evidence="2" type="ORF">SAMN05444580_102126</name>
</gene>
<dbReference type="AlphaFoldDB" id="A0A1G6QP14"/>
<dbReference type="RefSeq" id="WP_139191131.1">
    <property type="nucleotide sequence ID" value="NZ_FNAB01000002.1"/>
</dbReference>
<feature type="region of interest" description="Disordered" evidence="1">
    <location>
        <begin position="266"/>
        <end position="293"/>
    </location>
</feature>